<dbReference type="Gene3D" id="3.40.30.10">
    <property type="entry name" value="Glutaredoxin"/>
    <property type="match status" value="1"/>
</dbReference>
<keyword evidence="22" id="KW-1185">Reference proteome</keyword>
<dbReference type="PANTHER" id="PTHR32234:SF0">
    <property type="entry name" value="THIOL:DISULFIDE INTERCHANGE PROTEIN DSBD"/>
    <property type="match status" value="1"/>
</dbReference>
<evidence type="ECO:0000256" key="12">
    <source>
        <dbReference type="ARBA" id="ARBA00023027"/>
    </source>
</evidence>
<dbReference type="GO" id="GO:0047134">
    <property type="term" value="F:protein-disulfide reductase [NAD(P)H] activity"/>
    <property type="evidence" value="ECO:0007669"/>
    <property type="project" value="UniProtKB-UniRule"/>
</dbReference>
<keyword evidence="9 18" id="KW-0249">Electron transport</keyword>
<keyword evidence="3 18" id="KW-0813">Transport</keyword>
<evidence type="ECO:0000256" key="14">
    <source>
        <dbReference type="ARBA" id="ARBA00023157"/>
    </source>
</evidence>
<evidence type="ECO:0000256" key="5">
    <source>
        <dbReference type="ARBA" id="ARBA00022519"/>
    </source>
</evidence>
<name>A0A1G5PRM8_9GAMM</name>
<dbReference type="STRING" id="415747.SAMN03097708_00645"/>
<feature type="disulfide bond" description="Redox-active" evidence="18">
    <location>
        <begin position="670"/>
        <end position="673"/>
    </location>
</feature>
<keyword evidence="13 18" id="KW-0472">Membrane</keyword>
<evidence type="ECO:0000256" key="2">
    <source>
        <dbReference type="ARBA" id="ARBA00007241"/>
    </source>
</evidence>
<dbReference type="InterPro" id="IPR013766">
    <property type="entry name" value="Thioredoxin_domain"/>
</dbReference>
<dbReference type="GO" id="GO:0005886">
    <property type="term" value="C:plasma membrane"/>
    <property type="evidence" value="ECO:0007669"/>
    <property type="project" value="UniProtKB-SubCell"/>
</dbReference>
<evidence type="ECO:0000256" key="11">
    <source>
        <dbReference type="ARBA" id="ARBA00023002"/>
    </source>
</evidence>
<evidence type="ECO:0000256" key="4">
    <source>
        <dbReference type="ARBA" id="ARBA00022475"/>
    </source>
</evidence>
<dbReference type="Gene3D" id="2.60.40.1250">
    <property type="entry name" value="Thiol:disulfide interchange protein DsbD, N-terminal domain"/>
    <property type="match status" value="2"/>
</dbReference>
<dbReference type="EMBL" id="FMWD01000002">
    <property type="protein sequence ID" value="SCZ52006.1"/>
    <property type="molecule type" value="Genomic_DNA"/>
</dbReference>
<dbReference type="SUPFAM" id="SSF74863">
    <property type="entry name" value="Thiol:disulfide interchange protein DsbD, N-terminal domain (DsbD-alpha)"/>
    <property type="match status" value="2"/>
</dbReference>
<evidence type="ECO:0000313" key="22">
    <source>
        <dbReference type="Proteomes" id="UP000199648"/>
    </source>
</evidence>
<comment type="catalytic activity">
    <reaction evidence="17 18">
        <text>[protein]-dithiol + NADP(+) = [protein]-disulfide + NADPH + H(+)</text>
        <dbReference type="Rhea" id="RHEA:18753"/>
        <dbReference type="Rhea" id="RHEA-COMP:10593"/>
        <dbReference type="Rhea" id="RHEA-COMP:10594"/>
        <dbReference type="ChEBI" id="CHEBI:15378"/>
        <dbReference type="ChEBI" id="CHEBI:29950"/>
        <dbReference type="ChEBI" id="CHEBI:50058"/>
        <dbReference type="ChEBI" id="CHEBI:57783"/>
        <dbReference type="ChEBI" id="CHEBI:58349"/>
        <dbReference type="EC" id="1.8.1.8"/>
    </reaction>
</comment>
<keyword evidence="12 18" id="KW-0520">NAD</keyword>
<keyword evidence="8 18" id="KW-0201">Cytochrome c-type biogenesis</keyword>
<feature type="disulfide bond" description="Redox-active" evidence="18">
    <location>
        <begin position="121"/>
        <end position="127"/>
    </location>
</feature>
<dbReference type="InterPro" id="IPR017937">
    <property type="entry name" value="Thioredoxin_CS"/>
</dbReference>
<dbReference type="Pfam" id="PF11412">
    <property type="entry name" value="DsbD_N"/>
    <property type="match status" value="2"/>
</dbReference>
<evidence type="ECO:0000256" key="16">
    <source>
        <dbReference type="ARBA" id="ARBA00047388"/>
    </source>
</evidence>
<dbReference type="Pfam" id="PF13899">
    <property type="entry name" value="Thioredoxin_7"/>
    <property type="match status" value="1"/>
</dbReference>
<dbReference type="InterPro" id="IPR035671">
    <property type="entry name" value="DsbD_gamma"/>
</dbReference>
<keyword evidence="7 18" id="KW-0732">Signal</keyword>
<keyword evidence="4 18" id="KW-1003">Cell membrane</keyword>
<dbReference type="HAMAP" id="MF_00399">
    <property type="entry name" value="DbsD"/>
    <property type="match status" value="1"/>
</dbReference>
<evidence type="ECO:0000256" key="1">
    <source>
        <dbReference type="ARBA" id="ARBA00004429"/>
    </source>
</evidence>
<feature type="transmembrane region" description="Helical" evidence="18">
    <location>
        <begin position="412"/>
        <end position="432"/>
    </location>
</feature>
<proteinExistence type="inferred from homology"/>
<sequence length="757" mass="80664" precursor="true">MTSRFVALLALLVPLIAPAEEELLAPEEAFRFSLEATGPDSVRATWEVADGYYLYRDKLDFKSETEGVSLGEPSLPPGKVKNDEFFGRVETYRGQVSAEIPIERAAGAPDSLTIDAGSQGCADLGVCYPPHRQKATVRLASAESAAASNARETLGGAGGGSFGGEDEVLDPDVAFVFSTVVVDGNTLVARWDIEPEHYLYRDKLNFELRDSDGVSLGTPRIPAGKEKNDEFFGRIQVFYDEVEVRLPLNRENLEPTDVMLVAGYQGCADAGICYPPMKKEAVLELPAGTATASESDSESESTQAEPAPITPPSDEPLSEQDSLAQSLATGSTTLVLGTFFVLGLLLAFTPCVFPMIPILSSIIVGQGDGLTTRKAFTLSSVYVLAMAVTYTVAGVIAGLFGANLQAAFQDPWILSAFAAVFVLLSLSMFGFYELQLPSRWQSKLSEVSNRQQGGSLTGVAIMGLLSALIVGPCVAPPLMGALIYIGQTGDPWLGGAALFALSMGMGAPLIAIGTAGGKLLPRAGGWMDAVKAVFGVMLLAVAIWMLERILPGWVAMLLWSLLAIVSAIYMGALEPVHEGASGWRRLFKGLGVTLLIYGVLVLIGVSSGGRDPLAPLNHMRFAGAAGGAISAQPAHLEFESMKTVADLERAIESAAQKGQPLMLDFYADWCVTCKEMEKYTFSDPQVIAALSGARLLQADVTANDDADKALLKELGLIGPPAILFWDGNGEEKRNYRVVGFMEPEKFAPHVERAIGKQ</sequence>
<dbReference type="GO" id="GO:0017004">
    <property type="term" value="P:cytochrome complex assembly"/>
    <property type="evidence" value="ECO:0007669"/>
    <property type="project" value="UniProtKB-UniRule"/>
</dbReference>
<dbReference type="Pfam" id="PF02683">
    <property type="entry name" value="DsbD_TM"/>
    <property type="match status" value="1"/>
</dbReference>
<keyword evidence="5 18" id="KW-0997">Cell inner membrane</keyword>
<evidence type="ECO:0000256" key="13">
    <source>
        <dbReference type="ARBA" id="ARBA00023136"/>
    </source>
</evidence>
<evidence type="ECO:0000256" key="8">
    <source>
        <dbReference type="ARBA" id="ARBA00022748"/>
    </source>
</evidence>
<dbReference type="InterPro" id="IPR028250">
    <property type="entry name" value="DsbDN"/>
</dbReference>
<comment type="catalytic activity">
    <reaction evidence="16 18">
        <text>[protein]-dithiol + NAD(+) = [protein]-disulfide + NADH + H(+)</text>
        <dbReference type="Rhea" id="RHEA:18749"/>
        <dbReference type="Rhea" id="RHEA-COMP:10593"/>
        <dbReference type="Rhea" id="RHEA-COMP:10594"/>
        <dbReference type="ChEBI" id="CHEBI:15378"/>
        <dbReference type="ChEBI" id="CHEBI:29950"/>
        <dbReference type="ChEBI" id="CHEBI:50058"/>
        <dbReference type="ChEBI" id="CHEBI:57540"/>
        <dbReference type="ChEBI" id="CHEBI:57945"/>
        <dbReference type="EC" id="1.8.1.8"/>
    </reaction>
</comment>
<evidence type="ECO:0000259" key="20">
    <source>
        <dbReference type="PROSITE" id="PS51352"/>
    </source>
</evidence>
<feature type="compositionally biased region" description="Low complexity" evidence="19">
    <location>
        <begin position="287"/>
        <end position="305"/>
    </location>
</feature>
<evidence type="ECO:0000256" key="17">
    <source>
        <dbReference type="ARBA" id="ARBA00047804"/>
    </source>
</evidence>
<feature type="transmembrane region" description="Helical" evidence="18">
    <location>
        <begin position="376"/>
        <end position="400"/>
    </location>
</feature>
<comment type="similarity">
    <text evidence="2 18">Belongs to the thioredoxin family. DsbD subfamily.</text>
</comment>
<protein>
    <recommendedName>
        <fullName evidence="18">Thiol:disulfide interchange protein DsbD</fullName>
        <ecNumber evidence="18">1.8.1.8</ecNumber>
    </recommendedName>
    <alternativeName>
        <fullName evidence="18">Protein-disulfide reductase</fullName>
        <shortName evidence="18">Disulfide reductase</shortName>
    </alternativeName>
</protein>
<feature type="disulfide bond" description="Redox-active" evidence="18">
    <location>
        <begin position="351"/>
        <end position="473"/>
    </location>
</feature>
<feature type="transmembrane region" description="Helical" evidence="18">
    <location>
        <begin position="492"/>
        <end position="517"/>
    </location>
</feature>
<feature type="transmembrane region" description="Helical" evidence="18">
    <location>
        <begin position="529"/>
        <end position="546"/>
    </location>
</feature>
<feature type="transmembrane region" description="Helical" evidence="18">
    <location>
        <begin position="552"/>
        <end position="573"/>
    </location>
</feature>
<feature type="transmembrane region" description="Helical" evidence="18">
    <location>
        <begin position="334"/>
        <end position="364"/>
    </location>
</feature>
<dbReference type="RefSeq" id="WP_092992566.1">
    <property type="nucleotide sequence ID" value="NZ_FMWD01000002.1"/>
</dbReference>
<keyword evidence="14 18" id="KW-1015">Disulfide bond</keyword>
<evidence type="ECO:0000256" key="9">
    <source>
        <dbReference type="ARBA" id="ARBA00022982"/>
    </source>
</evidence>
<evidence type="ECO:0000256" key="19">
    <source>
        <dbReference type="SAM" id="MobiDB-lite"/>
    </source>
</evidence>
<dbReference type="PROSITE" id="PS51352">
    <property type="entry name" value="THIOREDOXIN_2"/>
    <property type="match status" value="1"/>
</dbReference>
<feature type="domain" description="Thioredoxin" evidence="20">
    <location>
        <begin position="620"/>
        <end position="755"/>
    </location>
</feature>
<keyword evidence="6 18" id="KW-0812">Transmembrane</keyword>
<dbReference type="Proteomes" id="UP000199648">
    <property type="component" value="Unassembled WGS sequence"/>
</dbReference>
<accession>A0A1G5PRM8</accession>
<feature type="signal peptide" evidence="18">
    <location>
        <begin position="1"/>
        <end position="19"/>
    </location>
</feature>
<comment type="subcellular location">
    <subcellularLocation>
        <location evidence="1 18">Cell inner membrane</location>
        <topology evidence="1 18">Multi-pass membrane protein</topology>
    </subcellularLocation>
</comment>
<dbReference type="InterPro" id="IPR036249">
    <property type="entry name" value="Thioredoxin-like_sf"/>
</dbReference>
<evidence type="ECO:0000256" key="3">
    <source>
        <dbReference type="ARBA" id="ARBA00022448"/>
    </source>
</evidence>
<dbReference type="PROSITE" id="PS00194">
    <property type="entry name" value="THIOREDOXIN_1"/>
    <property type="match status" value="1"/>
</dbReference>
<dbReference type="NCBIfam" id="NF001419">
    <property type="entry name" value="PRK00293.1"/>
    <property type="match status" value="1"/>
</dbReference>
<dbReference type="GO" id="GO:0009055">
    <property type="term" value="F:electron transfer activity"/>
    <property type="evidence" value="ECO:0007669"/>
    <property type="project" value="UniProtKB-UniRule"/>
</dbReference>
<dbReference type="SUPFAM" id="SSF52833">
    <property type="entry name" value="Thioredoxin-like"/>
    <property type="match status" value="1"/>
</dbReference>
<feature type="region of interest" description="Disordered" evidence="19">
    <location>
        <begin position="287"/>
        <end position="320"/>
    </location>
</feature>
<feature type="transmembrane region" description="Helical" evidence="18">
    <location>
        <begin position="453"/>
        <end position="486"/>
    </location>
</feature>
<keyword evidence="10 18" id="KW-1133">Transmembrane helix</keyword>
<dbReference type="EC" id="1.8.1.8" evidence="18"/>
<dbReference type="PANTHER" id="PTHR32234">
    <property type="entry name" value="THIOL:DISULFIDE INTERCHANGE PROTEIN DSBD"/>
    <property type="match status" value="1"/>
</dbReference>
<evidence type="ECO:0000313" key="21">
    <source>
        <dbReference type="EMBL" id="SCZ52006.1"/>
    </source>
</evidence>
<dbReference type="InterPro" id="IPR003834">
    <property type="entry name" value="Cyt_c_assmbl_TM_dom"/>
</dbReference>
<dbReference type="CDD" id="cd02953">
    <property type="entry name" value="DsbDgamma"/>
    <property type="match status" value="1"/>
</dbReference>
<evidence type="ECO:0000256" key="10">
    <source>
        <dbReference type="ARBA" id="ARBA00022989"/>
    </source>
</evidence>
<feature type="transmembrane region" description="Helical" evidence="18">
    <location>
        <begin position="585"/>
        <end position="605"/>
    </location>
</feature>
<feature type="chain" id="PRO_5011804520" description="Thiol:disulfide interchange protein DsbD" evidence="18">
    <location>
        <begin position="20"/>
        <end position="757"/>
    </location>
</feature>
<evidence type="ECO:0000256" key="6">
    <source>
        <dbReference type="ARBA" id="ARBA00022692"/>
    </source>
</evidence>
<dbReference type="InterPro" id="IPR036929">
    <property type="entry name" value="DsbDN_sf"/>
</dbReference>
<dbReference type="OrthoDB" id="9811036at2"/>
<evidence type="ECO:0000256" key="7">
    <source>
        <dbReference type="ARBA" id="ARBA00022729"/>
    </source>
</evidence>
<dbReference type="AlphaFoldDB" id="A0A1G5PRM8"/>
<keyword evidence="11 18" id="KW-0560">Oxidoreductase</keyword>
<dbReference type="GO" id="GO:0045454">
    <property type="term" value="P:cell redox homeostasis"/>
    <property type="evidence" value="ECO:0007669"/>
    <property type="project" value="TreeGrafter"/>
</dbReference>
<reference evidence="21 22" key="1">
    <citation type="submission" date="2016-10" db="EMBL/GenBank/DDBJ databases">
        <authorList>
            <person name="de Groot N.N."/>
        </authorList>
    </citation>
    <scope>NUCLEOTIDE SEQUENCE [LARGE SCALE GENOMIC DNA]</scope>
    <source>
        <strain evidence="21 22">HLD2</strain>
    </source>
</reference>
<gene>
    <name evidence="18" type="primary">dsbD</name>
    <name evidence="21" type="ORF">SAMN03097708_00645</name>
</gene>
<keyword evidence="15 18" id="KW-0676">Redox-active center</keyword>
<evidence type="ECO:0000256" key="15">
    <source>
        <dbReference type="ARBA" id="ARBA00023284"/>
    </source>
</evidence>
<evidence type="ECO:0000256" key="18">
    <source>
        <dbReference type="HAMAP-Rule" id="MF_00399"/>
    </source>
</evidence>
<dbReference type="InterPro" id="IPR022910">
    <property type="entry name" value="Thiol_diS_interchange_DbsD"/>
</dbReference>
<comment type="function">
    <text evidence="18">Required to facilitate the formation of correct disulfide bonds in some periplasmic proteins and for the assembly of the periplasmic c-type cytochromes. Acts by transferring electrons from cytoplasmic thioredoxin to the periplasm. This transfer involves a cascade of disulfide bond formation and reduction steps.</text>
</comment>
<organism evidence="21 22">
    <name type="scientific">Thiohalomonas denitrificans</name>
    <dbReference type="NCBI Taxonomy" id="415747"/>
    <lineage>
        <taxon>Bacteria</taxon>
        <taxon>Pseudomonadati</taxon>
        <taxon>Pseudomonadota</taxon>
        <taxon>Gammaproteobacteria</taxon>
        <taxon>Thiohalomonadales</taxon>
        <taxon>Thiohalomonadaceae</taxon>
        <taxon>Thiohalomonas</taxon>
    </lineage>
</organism>